<evidence type="ECO:0000256" key="1">
    <source>
        <dbReference type="SAM" id="MobiDB-lite"/>
    </source>
</evidence>
<feature type="region of interest" description="Disordered" evidence="1">
    <location>
        <begin position="1"/>
        <end position="32"/>
    </location>
</feature>
<reference evidence="2" key="1">
    <citation type="submission" date="2021-12" db="EMBL/GenBank/DDBJ databases">
        <authorList>
            <person name="Martin H S."/>
        </authorList>
    </citation>
    <scope>NUCLEOTIDE SEQUENCE</scope>
</reference>
<name>A0A8J9VMK5_9NEOP</name>
<protein>
    <submittedName>
        <fullName evidence="2">Uncharacterized protein</fullName>
    </submittedName>
</protein>
<evidence type="ECO:0000313" key="2">
    <source>
        <dbReference type="EMBL" id="CAH0729440.1"/>
    </source>
</evidence>
<evidence type="ECO:0000313" key="3">
    <source>
        <dbReference type="Proteomes" id="UP000838878"/>
    </source>
</evidence>
<feature type="non-terminal residue" evidence="2">
    <location>
        <position position="71"/>
    </location>
</feature>
<sequence>MTADTLVQSKRSPNGIRVGVRPAATPWDSPGSNNAGIVGDCFTVYIATIADRIETGVTLDKFKSTSGVSND</sequence>
<accession>A0A8J9VMK5</accession>
<proteinExistence type="predicted"/>
<dbReference type="AlphaFoldDB" id="A0A8J9VMK5"/>
<keyword evidence="3" id="KW-1185">Reference proteome</keyword>
<gene>
    <name evidence="2" type="ORF">BINO364_LOCUS14523</name>
</gene>
<feature type="compositionally biased region" description="Polar residues" evidence="1">
    <location>
        <begin position="1"/>
        <end position="12"/>
    </location>
</feature>
<dbReference type="EMBL" id="OV170228">
    <property type="protein sequence ID" value="CAH0729440.1"/>
    <property type="molecule type" value="Genomic_DNA"/>
</dbReference>
<organism evidence="2 3">
    <name type="scientific">Brenthis ino</name>
    <name type="common">lesser marbled fritillary</name>
    <dbReference type="NCBI Taxonomy" id="405034"/>
    <lineage>
        <taxon>Eukaryota</taxon>
        <taxon>Metazoa</taxon>
        <taxon>Ecdysozoa</taxon>
        <taxon>Arthropoda</taxon>
        <taxon>Hexapoda</taxon>
        <taxon>Insecta</taxon>
        <taxon>Pterygota</taxon>
        <taxon>Neoptera</taxon>
        <taxon>Endopterygota</taxon>
        <taxon>Lepidoptera</taxon>
        <taxon>Glossata</taxon>
        <taxon>Ditrysia</taxon>
        <taxon>Papilionoidea</taxon>
        <taxon>Nymphalidae</taxon>
        <taxon>Heliconiinae</taxon>
        <taxon>Argynnini</taxon>
        <taxon>Brenthis</taxon>
    </lineage>
</organism>
<dbReference type="Proteomes" id="UP000838878">
    <property type="component" value="Chromosome 8"/>
</dbReference>